<accession>A0A067SXF5</accession>
<organism evidence="1 2">
    <name type="scientific">Galerina marginata (strain CBS 339.88)</name>
    <dbReference type="NCBI Taxonomy" id="685588"/>
    <lineage>
        <taxon>Eukaryota</taxon>
        <taxon>Fungi</taxon>
        <taxon>Dikarya</taxon>
        <taxon>Basidiomycota</taxon>
        <taxon>Agaricomycotina</taxon>
        <taxon>Agaricomycetes</taxon>
        <taxon>Agaricomycetidae</taxon>
        <taxon>Agaricales</taxon>
        <taxon>Agaricineae</taxon>
        <taxon>Strophariaceae</taxon>
        <taxon>Galerina</taxon>
    </lineage>
</organism>
<dbReference type="SUPFAM" id="SSF48452">
    <property type="entry name" value="TPR-like"/>
    <property type="match status" value="1"/>
</dbReference>
<dbReference type="AlphaFoldDB" id="A0A067SXF5"/>
<keyword evidence="2" id="KW-1185">Reference proteome</keyword>
<reference evidence="2" key="1">
    <citation type="journal article" date="2014" name="Proc. Natl. Acad. Sci. U.S.A.">
        <title>Extensive sampling of basidiomycete genomes demonstrates inadequacy of the white-rot/brown-rot paradigm for wood decay fungi.</title>
        <authorList>
            <person name="Riley R."/>
            <person name="Salamov A.A."/>
            <person name="Brown D.W."/>
            <person name="Nagy L.G."/>
            <person name="Floudas D."/>
            <person name="Held B.W."/>
            <person name="Levasseur A."/>
            <person name="Lombard V."/>
            <person name="Morin E."/>
            <person name="Otillar R."/>
            <person name="Lindquist E.A."/>
            <person name="Sun H."/>
            <person name="LaButti K.M."/>
            <person name="Schmutz J."/>
            <person name="Jabbour D."/>
            <person name="Luo H."/>
            <person name="Baker S.E."/>
            <person name="Pisabarro A.G."/>
            <person name="Walton J.D."/>
            <person name="Blanchette R.A."/>
            <person name="Henrissat B."/>
            <person name="Martin F."/>
            <person name="Cullen D."/>
            <person name="Hibbett D.S."/>
            <person name="Grigoriev I.V."/>
        </authorList>
    </citation>
    <scope>NUCLEOTIDE SEQUENCE [LARGE SCALE GENOMIC DNA]</scope>
    <source>
        <strain evidence="2">CBS 339.88</strain>
    </source>
</reference>
<dbReference type="InterPro" id="IPR011990">
    <property type="entry name" value="TPR-like_helical_dom_sf"/>
</dbReference>
<dbReference type="Gene3D" id="1.25.40.10">
    <property type="entry name" value="Tetratricopeptide repeat domain"/>
    <property type="match status" value="1"/>
</dbReference>
<evidence type="ECO:0008006" key="3">
    <source>
        <dbReference type="Google" id="ProtNLM"/>
    </source>
</evidence>
<evidence type="ECO:0000313" key="2">
    <source>
        <dbReference type="Proteomes" id="UP000027222"/>
    </source>
</evidence>
<proteinExistence type="predicted"/>
<dbReference type="HOGENOM" id="CLU_1447781_0_0_1"/>
<evidence type="ECO:0000313" key="1">
    <source>
        <dbReference type="EMBL" id="KDR74747.1"/>
    </source>
</evidence>
<dbReference type="EMBL" id="KL142382">
    <property type="protein sequence ID" value="KDR74747.1"/>
    <property type="molecule type" value="Genomic_DNA"/>
</dbReference>
<dbReference type="Proteomes" id="UP000027222">
    <property type="component" value="Unassembled WGS sequence"/>
</dbReference>
<protein>
    <recommendedName>
        <fullName evidence="3">MalT-like TPR region domain-containing protein</fullName>
    </recommendedName>
</protein>
<gene>
    <name evidence="1" type="ORF">GALMADRAFT_157339</name>
</gene>
<dbReference type="OrthoDB" id="3052556at2759"/>
<sequence>MTYGQEPDGLDVKGIEFLTSARDMFKNLGDSLNHAKCTYFLEQIYYWAERYDEALTIGRAAVKEHEDIGQYAGDPMMILGRALFMKEMYQNALETFVRTLEICKSYGRPADIAQALEMIGRTWARLDRKADAQGVYAEAMRYYGAIQMEQGQQDIMRCRFLIRQAEDPLLVPTDEEREALLVFYNGF</sequence>
<name>A0A067SXF5_GALM3</name>